<dbReference type="OrthoDB" id="5294347at2"/>
<evidence type="ECO:0000259" key="1">
    <source>
        <dbReference type="Pfam" id="PF05099"/>
    </source>
</evidence>
<dbReference type="InterPro" id="IPR007791">
    <property type="entry name" value="DjlA_N"/>
</dbReference>
<reference evidence="2 3" key="1">
    <citation type="submission" date="2018-06" db="EMBL/GenBank/DDBJ databases">
        <title>Marinomonas sp. YLB-05 draft genome sequence.</title>
        <authorList>
            <person name="Yu L."/>
            <person name="Tang X."/>
        </authorList>
    </citation>
    <scope>NUCLEOTIDE SEQUENCE [LARGE SCALE GENOMIC DNA]</scope>
    <source>
        <strain evidence="2 3">YLB-05</strain>
    </source>
</reference>
<organism evidence="2 3">
    <name type="scientific">Marinomonas piezotolerans</name>
    <dbReference type="NCBI Taxonomy" id="2213058"/>
    <lineage>
        <taxon>Bacteria</taxon>
        <taxon>Pseudomonadati</taxon>
        <taxon>Pseudomonadota</taxon>
        <taxon>Gammaproteobacteria</taxon>
        <taxon>Oceanospirillales</taxon>
        <taxon>Oceanospirillaceae</taxon>
        <taxon>Marinomonas</taxon>
    </lineage>
</organism>
<proteinExistence type="predicted"/>
<dbReference type="InterPro" id="IPR029024">
    <property type="entry name" value="TerB-like"/>
</dbReference>
<evidence type="ECO:0000313" key="3">
    <source>
        <dbReference type="Proteomes" id="UP000254326"/>
    </source>
</evidence>
<dbReference type="Pfam" id="PF05099">
    <property type="entry name" value="TerB"/>
    <property type="match status" value="1"/>
</dbReference>
<name>A0A370UE65_9GAMM</name>
<accession>A0A370UE65</accession>
<gene>
    <name evidence="2" type="ORF">DN730_03220</name>
</gene>
<dbReference type="Proteomes" id="UP000254326">
    <property type="component" value="Unassembled WGS sequence"/>
</dbReference>
<keyword evidence="3" id="KW-1185">Reference proteome</keyword>
<evidence type="ECO:0000313" key="2">
    <source>
        <dbReference type="EMBL" id="RDL46064.1"/>
    </source>
</evidence>
<comment type="caution">
    <text evidence="2">The sequence shown here is derived from an EMBL/GenBank/DDBJ whole genome shotgun (WGS) entry which is preliminary data.</text>
</comment>
<dbReference type="CDD" id="cd07313">
    <property type="entry name" value="terB_like_2"/>
    <property type="match status" value="1"/>
</dbReference>
<sequence>MINILKKMFSNEEVCAEPISYQRAVAALLLEIIIADDEIHPDEELKAKDAIKSVSQLGDDVDSLFDEVKAGIHDVNDSYQFTKVINANASVEQKLELLKDLWRVAFADGDLDAYEDHRIRKISELLFMPHSEFIQTKIAVQEEYKQNSQ</sequence>
<feature type="domain" description="Co-chaperone DjlA N-terminal" evidence="1">
    <location>
        <begin position="23"/>
        <end position="137"/>
    </location>
</feature>
<protein>
    <submittedName>
        <fullName evidence="2">TerB family tellurite resistance protein</fullName>
    </submittedName>
</protein>
<dbReference type="Gene3D" id="1.10.3680.10">
    <property type="entry name" value="TerB-like"/>
    <property type="match status" value="1"/>
</dbReference>
<dbReference type="RefSeq" id="WP_115466650.1">
    <property type="nucleotide sequence ID" value="NZ_QKRA01000001.1"/>
</dbReference>
<dbReference type="EMBL" id="QKRA01000001">
    <property type="protein sequence ID" value="RDL46064.1"/>
    <property type="molecule type" value="Genomic_DNA"/>
</dbReference>
<dbReference type="SUPFAM" id="SSF158682">
    <property type="entry name" value="TerB-like"/>
    <property type="match status" value="1"/>
</dbReference>
<dbReference type="AlphaFoldDB" id="A0A370UE65"/>